<reference evidence="2" key="1">
    <citation type="submission" date="2018-09" db="EMBL/GenBank/DDBJ databases">
        <title>Complete genome of Proteus mirabilis phage Stubb.</title>
        <authorList>
            <person name="Bourgeois T.A."/>
            <person name="Lessor L."/>
            <person name="O'Leary C.J."/>
            <person name="Liu M."/>
        </authorList>
    </citation>
    <scope>NUCLEOTIDE SEQUENCE [LARGE SCALE GENOMIC DNA]</scope>
</reference>
<dbReference type="Proteomes" id="UP000269143">
    <property type="component" value="Segment"/>
</dbReference>
<accession>A0A3B8DX34</accession>
<dbReference type="EMBL" id="MH830339">
    <property type="protein sequence ID" value="AYJ73167.1"/>
    <property type="molecule type" value="Genomic_DNA"/>
</dbReference>
<proteinExistence type="predicted"/>
<name>A0A3B8DX34_9CAUD</name>
<gene>
    <name evidence="1" type="ORF">CPT_Stubb_027</name>
</gene>
<organism evidence="1 2">
    <name type="scientific">Proteus phage Stubb</name>
    <dbReference type="NCBI Taxonomy" id="2315597"/>
    <lineage>
        <taxon>Viruses</taxon>
        <taxon>Duplodnaviria</taxon>
        <taxon>Heunggongvirae</taxon>
        <taxon>Uroviricota</taxon>
        <taxon>Caudoviricetes</taxon>
        <taxon>Demerecviridae</taxon>
        <taxon>Novosibvirus</taxon>
        <taxon>Novosibvirus stubb</taxon>
    </lineage>
</organism>
<protein>
    <submittedName>
        <fullName evidence="1">Uncharacterized protein</fullName>
    </submittedName>
</protein>
<evidence type="ECO:0000313" key="1">
    <source>
        <dbReference type="EMBL" id="AYJ73167.1"/>
    </source>
</evidence>
<sequence length="32" mass="3805">MNIVEIYVVVYSLTQMWANKDNFVAWLLTNDN</sequence>
<evidence type="ECO:0000313" key="2">
    <source>
        <dbReference type="Proteomes" id="UP000269143"/>
    </source>
</evidence>
<keyword evidence="2" id="KW-1185">Reference proteome</keyword>